<dbReference type="InterPro" id="IPR013149">
    <property type="entry name" value="ADH-like_C"/>
</dbReference>
<dbReference type="GO" id="GO:0004022">
    <property type="term" value="F:alcohol dehydrogenase (NAD+) activity"/>
    <property type="evidence" value="ECO:0007669"/>
    <property type="project" value="TreeGrafter"/>
</dbReference>
<proteinExistence type="inferred from homology"/>
<evidence type="ECO:0000256" key="5">
    <source>
        <dbReference type="ARBA" id="ARBA00023002"/>
    </source>
</evidence>
<dbReference type="PANTHER" id="PTHR42940">
    <property type="entry name" value="ALCOHOL DEHYDROGENASE 1-RELATED"/>
    <property type="match status" value="1"/>
</dbReference>
<reference evidence="7 8" key="1">
    <citation type="submission" date="2014-03" db="EMBL/GenBank/DDBJ databases">
        <title>Draft genome sequence of the novel thermoacidophilic archaea Acidianus copahuensis ALE1 strain, isolated from Copahue volcanic area in Neuquen Argentina.</title>
        <authorList>
            <person name="Urbieta M.S."/>
            <person name="Rascovan N."/>
            <person name="Castro C."/>
            <person name="Revale S."/>
            <person name="Giaveno M.A."/>
            <person name="Vazquez M.P."/>
            <person name="Donati E.R."/>
        </authorList>
    </citation>
    <scope>NUCLEOTIDE SEQUENCE [LARGE SCALE GENOMIC DNA]</scope>
    <source>
        <strain evidence="7 8">ALE1</strain>
    </source>
</reference>
<feature type="domain" description="Enoyl reductase (ER)" evidence="6">
    <location>
        <begin position="4"/>
        <end position="309"/>
    </location>
</feature>
<evidence type="ECO:0000259" key="6">
    <source>
        <dbReference type="SMART" id="SM00829"/>
    </source>
</evidence>
<protein>
    <submittedName>
        <fullName evidence="7">Alcohol dehydrogenase</fullName>
    </submittedName>
</protein>
<dbReference type="SUPFAM" id="SSF51735">
    <property type="entry name" value="NAD(P)-binding Rossmann-fold domains"/>
    <property type="match status" value="1"/>
</dbReference>
<sequence length="314" mass="34662">MKAAVLYQFKSPFKIEDVRSNPMPGFVKVNVKVVGVCGRDVVIWKGGFKNFKLPAILGHEIFGFYNDKPVAVYSGIFCGNCEFCKQGKENLCDSYSLIGENTPGGYAEEVYAPERNLIELPDKNFEKYASASEPVATIIHASNLAQIKKGDKVLVTGASGAVGIHGIQYLNILGAEVYGLTSKPEIVKEAGGIPIGNEDLKRERFDVIMELVGSITINDDLRSLKKEGTLVLIGNIEGDPITLNRPAMSIMREHKIIGNASFTVNEFKHAIKLIAEGKIRPYFKTFSLEEINEAYKTMLERRQIGKTLLKILEG</sequence>
<dbReference type="GO" id="GO:0005737">
    <property type="term" value="C:cytoplasm"/>
    <property type="evidence" value="ECO:0007669"/>
    <property type="project" value="TreeGrafter"/>
</dbReference>
<evidence type="ECO:0000313" key="8">
    <source>
        <dbReference type="Proteomes" id="UP000024332"/>
    </source>
</evidence>
<keyword evidence="4" id="KW-0862">Zinc</keyword>
<evidence type="ECO:0000256" key="1">
    <source>
        <dbReference type="ARBA" id="ARBA00001947"/>
    </source>
</evidence>
<comment type="caution">
    <text evidence="7">The sequence shown here is derived from an EMBL/GenBank/DDBJ whole genome shotgun (WGS) entry which is preliminary data.</text>
</comment>
<dbReference type="Gene3D" id="3.90.180.10">
    <property type="entry name" value="Medium-chain alcohol dehydrogenases, catalytic domain"/>
    <property type="match status" value="1"/>
</dbReference>
<dbReference type="AlphaFoldDB" id="A0A031LL87"/>
<dbReference type="STRING" id="1160895.CM19_12575"/>
<gene>
    <name evidence="7" type="ORF">CM19_12575</name>
</gene>
<dbReference type="PANTHER" id="PTHR42940:SF8">
    <property type="entry name" value="VACUOLAR PROTEIN SORTING-ASSOCIATED PROTEIN 11"/>
    <property type="match status" value="1"/>
</dbReference>
<keyword evidence="8" id="KW-1185">Reference proteome</keyword>
<dbReference type="SMART" id="SM00829">
    <property type="entry name" value="PKS_ER"/>
    <property type="match status" value="1"/>
</dbReference>
<dbReference type="RefSeq" id="WP_048100684.1">
    <property type="nucleotide sequence ID" value="NZ_JFZT01000064.1"/>
</dbReference>
<dbReference type="InterPro" id="IPR036291">
    <property type="entry name" value="NAD(P)-bd_dom_sf"/>
</dbReference>
<dbReference type="Pfam" id="PF00107">
    <property type="entry name" value="ADH_zinc_N"/>
    <property type="match status" value="1"/>
</dbReference>
<evidence type="ECO:0000256" key="4">
    <source>
        <dbReference type="ARBA" id="ARBA00022833"/>
    </source>
</evidence>
<comment type="similarity">
    <text evidence="2">Belongs to the zinc-containing alcohol dehydrogenase family.</text>
</comment>
<dbReference type="InterPro" id="IPR011032">
    <property type="entry name" value="GroES-like_sf"/>
</dbReference>
<organism evidence="7 8">
    <name type="scientific">Candidatus Acidianus copahuensis</name>
    <dbReference type="NCBI Taxonomy" id="1160895"/>
    <lineage>
        <taxon>Archaea</taxon>
        <taxon>Thermoproteota</taxon>
        <taxon>Thermoprotei</taxon>
        <taxon>Sulfolobales</taxon>
        <taxon>Sulfolobaceae</taxon>
        <taxon>Acidianus</taxon>
    </lineage>
</organism>
<comment type="cofactor">
    <cofactor evidence="1">
        <name>Zn(2+)</name>
        <dbReference type="ChEBI" id="CHEBI:29105"/>
    </cofactor>
</comment>
<keyword evidence="3" id="KW-0479">Metal-binding</keyword>
<dbReference type="OrthoDB" id="73567at2157"/>
<dbReference type="SUPFAM" id="SSF50129">
    <property type="entry name" value="GroES-like"/>
    <property type="match status" value="1"/>
</dbReference>
<accession>A0A031LL87</accession>
<evidence type="ECO:0000256" key="2">
    <source>
        <dbReference type="ARBA" id="ARBA00008072"/>
    </source>
</evidence>
<evidence type="ECO:0000256" key="3">
    <source>
        <dbReference type="ARBA" id="ARBA00022723"/>
    </source>
</evidence>
<dbReference type="GO" id="GO:0046872">
    <property type="term" value="F:metal ion binding"/>
    <property type="evidence" value="ECO:0007669"/>
    <property type="project" value="UniProtKB-KW"/>
</dbReference>
<dbReference type="EMBL" id="JFZT01000064">
    <property type="protein sequence ID" value="EZQ01668.1"/>
    <property type="molecule type" value="Genomic_DNA"/>
</dbReference>
<dbReference type="InterPro" id="IPR013154">
    <property type="entry name" value="ADH-like_N"/>
</dbReference>
<dbReference type="Pfam" id="PF08240">
    <property type="entry name" value="ADH_N"/>
    <property type="match status" value="1"/>
</dbReference>
<name>A0A031LL87_9CREN</name>
<dbReference type="InterPro" id="IPR020843">
    <property type="entry name" value="ER"/>
</dbReference>
<dbReference type="Proteomes" id="UP000024332">
    <property type="component" value="Unassembled WGS sequence"/>
</dbReference>
<keyword evidence="5" id="KW-0560">Oxidoreductase</keyword>
<evidence type="ECO:0000313" key="7">
    <source>
        <dbReference type="EMBL" id="EZQ01668.1"/>
    </source>
</evidence>